<reference evidence="4" key="1">
    <citation type="submission" date="2023-06" db="EMBL/GenBank/DDBJ databases">
        <title>Draft genome of Marssonina rosae.</title>
        <authorList>
            <person name="Cheng Q."/>
        </authorList>
    </citation>
    <scope>NUCLEOTIDE SEQUENCE</scope>
    <source>
        <strain evidence="4">R4</strain>
    </source>
</reference>
<dbReference type="GO" id="GO:0080041">
    <property type="term" value="F:ADP-ribose pyrophosphohydrolase activity"/>
    <property type="evidence" value="ECO:0007669"/>
    <property type="project" value="TreeGrafter"/>
</dbReference>
<evidence type="ECO:0000259" key="3">
    <source>
        <dbReference type="Pfam" id="PF00293"/>
    </source>
</evidence>
<comment type="caution">
    <text evidence="4">The sequence shown here is derived from an EMBL/GenBank/DDBJ whole genome shotgun (WGS) entry which is preliminary data.</text>
</comment>
<comment type="cofactor">
    <cofactor evidence="1">
        <name>Mg(2+)</name>
        <dbReference type="ChEBI" id="CHEBI:18420"/>
    </cofactor>
</comment>
<keyword evidence="5" id="KW-1185">Reference proteome</keyword>
<accession>A0AAD9SWD9</accession>
<dbReference type="Proteomes" id="UP001285354">
    <property type="component" value="Unassembled WGS sequence"/>
</dbReference>
<dbReference type="SUPFAM" id="SSF55811">
    <property type="entry name" value="Nudix"/>
    <property type="match status" value="1"/>
</dbReference>
<dbReference type="Gene3D" id="3.90.79.10">
    <property type="entry name" value="Nucleoside Triphosphate Pyrophosphohydrolase"/>
    <property type="match status" value="1"/>
</dbReference>
<dbReference type="GO" id="GO:0006753">
    <property type="term" value="P:nucleoside phosphate metabolic process"/>
    <property type="evidence" value="ECO:0007669"/>
    <property type="project" value="TreeGrafter"/>
</dbReference>
<dbReference type="AlphaFoldDB" id="A0AAD9SWD9"/>
<dbReference type="PANTHER" id="PTHR11839">
    <property type="entry name" value="UDP/ADP-SUGAR PYROPHOSPHATASE"/>
    <property type="match status" value="1"/>
</dbReference>
<evidence type="ECO:0000256" key="1">
    <source>
        <dbReference type="ARBA" id="ARBA00001946"/>
    </source>
</evidence>
<dbReference type="InterPro" id="IPR015797">
    <property type="entry name" value="NUDIX_hydrolase-like_dom_sf"/>
</dbReference>
<sequence>MAEYLNLCPTRNNSLYQLRDCYLPAFDVADQDIDKFYAIATFPSVVFAEFTQMNRRSSRLVKFIVPRTTKTLTTKMTSFSLPGTNVLVKLVDGLSKDEVLAFPAFKNWIATLQSNMALQSNPKHTFHNSPYVLRDIRIQAIDRFGKRIGFMKIVANITNSEGESLPGAILLRGASVGMMVLLQPDDLPLNSQKEKHVILTVQSRVAAGGLNFVELPAGMVDNGSFAGAAAKEIQEEIGLTIPEHELINLSELTIPENATGEELSPRATFPSAGGCDEYIPIFLHEKRVPREQLKEWTGKLTGLRDEGEKVSRVFYSYFN</sequence>
<gene>
    <name evidence="4" type="ORF">QTJ16_005909</name>
</gene>
<dbReference type="CDD" id="cd03424">
    <property type="entry name" value="NUDIX_ADPRase_Nudt5_UGPPase_Nudt14"/>
    <property type="match status" value="1"/>
</dbReference>
<dbReference type="EMBL" id="JAUBYV010000009">
    <property type="protein sequence ID" value="KAK2624716.1"/>
    <property type="molecule type" value="Genomic_DNA"/>
</dbReference>
<proteinExistence type="predicted"/>
<dbReference type="GO" id="GO:0080042">
    <property type="term" value="F:ADP-glucose pyrophosphohydrolase activity"/>
    <property type="evidence" value="ECO:0007669"/>
    <property type="project" value="TreeGrafter"/>
</dbReference>
<evidence type="ECO:0000313" key="5">
    <source>
        <dbReference type="Proteomes" id="UP001285354"/>
    </source>
</evidence>
<name>A0AAD9SWD9_9HELO</name>
<dbReference type="PANTHER" id="PTHR11839:SF18">
    <property type="entry name" value="NUDIX HYDROLASE DOMAIN-CONTAINING PROTEIN"/>
    <property type="match status" value="1"/>
</dbReference>
<organism evidence="4 5">
    <name type="scientific">Diplocarpon rosae</name>
    <dbReference type="NCBI Taxonomy" id="946125"/>
    <lineage>
        <taxon>Eukaryota</taxon>
        <taxon>Fungi</taxon>
        <taxon>Dikarya</taxon>
        <taxon>Ascomycota</taxon>
        <taxon>Pezizomycotina</taxon>
        <taxon>Leotiomycetes</taxon>
        <taxon>Helotiales</taxon>
        <taxon>Drepanopezizaceae</taxon>
        <taxon>Diplocarpon</taxon>
    </lineage>
</organism>
<dbReference type="GO" id="GO:0019693">
    <property type="term" value="P:ribose phosphate metabolic process"/>
    <property type="evidence" value="ECO:0007669"/>
    <property type="project" value="TreeGrafter"/>
</dbReference>
<evidence type="ECO:0000313" key="4">
    <source>
        <dbReference type="EMBL" id="KAK2624716.1"/>
    </source>
</evidence>
<protein>
    <recommendedName>
        <fullName evidence="3">Nudix hydrolase domain-containing protein</fullName>
    </recommendedName>
</protein>
<dbReference type="Pfam" id="PF00293">
    <property type="entry name" value="NUDIX"/>
    <property type="match status" value="1"/>
</dbReference>
<feature type="domain" description="Nudix hydrolase" evidence="3">
    <location>
        <begin position="192"/>
        <end position="287"/>
    </location>
</feature>
<evidence type="ECO:0000256" key="2">
    <source>
        <dbReference type="ARBA" id="ARBA00022801"/>
    </source>
</evidence>
<keyword evidence="2" id="KW-0378">Hydrolase</keyword>
<dbReference type="InterPro" id="IPR000086">
    <property type="entry name" value="NUDIX_hydrolase_dom"/>
</dbReference>